<dbReference type="OrthoDB" id="9809167at2"/>
<evidence type="ECO:0000256" key="7">
    <source>
        <dbReference type="PIRNR" id="PIRNR002744"/>
    </source>
</evidence>
<dbReference type="CDD" id="cd11484">
    <property type="entry name" value="SLC-NCS1sbd_CobB-like"/>
    <property type="match status" value="1"/>
</dbReference>
<sequence>MQTDTPGSESLMTREIRTIERVPDAERHGRVGNQFSLWFGVNLQITAIVDGAIAITFGAEAMAAIVGLFIGNVIGGITMALHSAQGPRLGLPQMISSRVQFGVKGAALPLVLTILMYLGFQMTSVVLCGQALNLIFGWNAPVWGMVLFGLMTTCVAVVGYRLIHMIGRIASVVGLIGFGYVAIRLFAGYDVQSAFGQVDFTWASFILAIALAAGWQMTFAPYVADYSRYLPQRTSVRATFWSTFLGSVIGAQIAMTLGVLIAGALGTDAFLASQVGSLGEIAGGGLVAILIYVVIVVNKLSVNSLNAYGGFMCILTIITGWTSHQRVSQTVRTGIIVGFTVFATVVALIANEVGFLSVFKNFVLALLTVFIPWSVINLVDYYLISKERVDIPALYDAGGPYRAFNWVAITSYGIGVLAQVPFMSQALYTGPVAQALGGADLSWLVAIVVTFAVYTPWARRTQYVPDRLITERPADPPGAPAPSTGRALG</sequence>
<name>A0A147ERY9_9MICO</name>
<reference evidence="10 11" key="1">
    <citation type="journal article" date="2016" name="Front. Microbiol.">
        <title>Genomic Resource of Rice Seed Associated Bacteria.</title>
        <authorList>
            <person name="Midha S."/>
            <person name="Bansal K."/>
            <person name="Sharma S."/>
            <person name="Kumar N."/>
            <person name="Patil P.P."/>
            <person name="Chaudhry V."/>
            <person name="Patil P.B."/>
        </authorList>
    </citation>
    <scope>NUCLEOTIDE SEQUENCE [LARGE SCALE GENOMIC DNA]</scope>
    <source>
        <strain evidence="10 11">NS354</strain>
    </source>
</reference>
<dbReference type="PATRIC" id="fig|1079994.3.peg.2116"/>
<evidence type="ECO:0000256" key="9">
    <source>
        <dbReference type="SAM" id="Phobius"/>
    </source>
</evidence>
<keyword evidence="6 7" id="KW-0472">Membrane</keyword>
<comment type="caution">
    <text evidence="10">The sequence shown here is derived from an EMBL/GenBank/DDBJ whole genome shotgun (WGS) entry which is preliminary data.</text>
</comment>
<evidence type="ECO:0000313" key="11">
    <source>
        <dbReference type="Proteomes" id="UP000070810"/>
    </source>
</evidence>
<comment type="similarity">
    <text evidence="2 7">Belongs to the purine-cytosine permease (2.A.39) family.</text>
</comment>
<feature type="transmembrane region" description="Helical" evidence="9">
    <location>
        <begin position="305"/>
        <end position="324"/>
    </location>
</feature>
<dbReference type="InterPro" id="IPR001248">
    <property type="entry name" value="Pur-cyt_permease"/>
</dbReference>
<evidence type="ECO:0000256" key="2">
    <source>
        <dbReference type="ARBA" id="ARBA00008974"/>
    </source>
</evidence>
<evidence type="ECO:0000256" key="1">
    <source>
        <dbReference type="ARBA" id="ARBA00004141"/>
    </source>
</evidence>
<dbReference type="EMBL" id="LDRK01000006">
    <property type="protein sequence ID" value="KTR87287.1"/>
    <property type="molecule type" value="Genomic_DNA"/>
</dbReference>
<feature type="transmembrane region" description="Helical" evidence="9">
    <location>
        <begin position="169"/>
        <end position="189"/>
    </location>
</feature>
<organism evidence="10 11">
    <name type="scientific">Leucobacter chromiiresistens</name>
    <dbReference type="NCBI Taxonomy" id="1079994"/>
    <lineage>
        <taxon>Bacteria</taxon>
        <taxon>Bacillati</taxon>
        <taxon>Actinomycetota</taxon>
        <taxon>Actinomycetes</taxon>
        <taxon>Micrococcales</taxon>
        <taxon>Microbacteriaceae</taxon>
        <taxon>Leucobacter</taxon>
    </lineage>
</organism>
<feature type="region of interest" description="Disordered" evidence="8">
    <location>
        <begin position="469"/>
        <end position="489"/>
    </location>
</feature>
<proteinExistence type="inferred from homology"/>
<dbReference type="Pfam" id="PF02133">
    <property type="entry name" value="Transp_cyt_pur"/>
    <property type="match status" value="1"/>
</dbReference>
<dbReference type="GO" id="GO:0005886">
    <property type="term" value="C:plasma membrane"/>
    <property type="evidence" value="ECO:0007669"/>
    <property type="project" value="TreeGrafter"/>
</dbReference>
<feature type="transmembrane region" description="Helical" evidence="9">
    <location>
        <begin position="330"/>
        <end position="350"/>
    </location>
</feature>
<protein>
    <submittedName>
        <fullName evidence="10">Sulfonate ABC transporter substrate-binding protein</fullName>
    </submittedName>
</protein>
<dbReference type="PANTHER" id="PTHR31806:SF1">
    <property type="entry name" value="PURINE-CYTOSINE PERMEASE FCY2-RELATED"/>
    <property type="match status" value="1"/>
</dbReference>
<feature type="transmembrane region" description="Helical" evidence="9">
    <location>
        <begin position="244"/>
        <end position="265"/>
    </location>
</feature>
<keyword evidence="3 7" id="KW-0813">Transport</keyword>
<dbReference type="RefSeq" id="WP_058592740.1">
    <property type="nucleotide sequence ID" value="NZ_LDRK01000006.1"/>
</dbReference>
<dbReference type="Proteomes" id="UP000070810">
    <property type="component" value="Unassembled WGS sequence"/>
</dbReference>
<feature type="transmembrane region" description="Helical" evidence="9">
    <location>
        <begin position="35"/>
        <end position="55"/>
    </location>
</feature>
<feature type="transmembrane region" description="Helical" evidence="9">
    <location>
        <begin position="435"/>
        <end position="457"/>
    </location>
</feature>
<dbReference type="PIRSF" id="PIRSF002744">
    <property type="entry name" value="Pur-cyt_permease"/>
    <property type="match status" value="1"/>
</dbReference>
<keyword evidence="11" id="KW-1185">Reference proteome</keyword>
<keyword evidence="5 9" id="KW-1133">Transmembrane helix</keyword>
<dbReference type="PANTHER" id="PTHR31806">
    <property type="entry name" value="PURINE-CYTOSINE PERMEASE FCY2-RELATED"/>
    <property type="match status" value="1"/>
</dbReference>
<dbReference type="AlphaFoldDB" id="A0A147ERY9"/>
<feature type="transmembrane region" description="Helical" evidence="9">
    <location>
        <begin position="201"/>
        <end position="223"/>
    </location>
</feature>
<feature type="transmembrane region" description="Helical" evidence="9">
    <location>
        <begin position="61"/>
        <end position="81"/>
    </location>
</feature>
<feature type="transmembrane region" description="Helical" evidence="9">
    <location>
        <begin position="140"/>
        <end position="162"/>
    </location>
</feature>
<evidence type="ECO:0000256" key="3">
    <source>
        <dbReference type="ARBA" id="ARBA00022448"/>
    </source>
</evidence>
<dbReference type="GO" id="GO:0022857">
    <property type="term" value="F:transmembrane transporter activity"/>
    <property type="evidence" value="ECO:0007669"/>
    <property type="project" value="InterPro"/>
</dbReference>
<evidence type="ECO:0000313" key="10">
    <source>
        <dbReference type="EMBL" id="KTR87287.1"/>
    </source>
</evidence>
<evidence type="ECO:0000256" key="8">
    <source>
        <dbReference type="SAM" id="MobiDB-lite"/>
    </source>
</evidence>
<feature type="transmembrane region" description="Helical" evidence="9">
    <location>
        <begin position="101"/>
        <end position="120"/>
    </location>
</feature>
<keyword evidence="4 9" id="KW-0812">Transmembrane</keyword>
<feature type="transmembrane region" description="Helical" evidence="9">
    <location>
        <begin position="362"/>
        <end position="384"/>
    </location>
</feature>
<dbReference type="Gene3D" id="1.10.4160.10">
    <property type="entry name" value="Hydantoin permease"/>
    <property type="match status" value="1"/>
</dbReference>
<evidence type="ECO:0000256" key="4">
    <source>
        <dbReference type="ARBA" id="ARBA00022692"/>
    </source>
</evidence>
<evidence type="ECO:0000256" key="5">
    <source>
        <dbReference type="ARBA" id="ARBA00022989"/>
    </source>
</evidence>
<gene>
    <name evidence="10" type="ORF">NS354_00870</name>
</gene>
<feature type="transmembrane region" description="Helical" evidence="9">
    <location>
        <begin position="277"/>
        <end position="298"/>
    </location>
</feature>
<comment type="subcellular location">
    <subcellularLocation>
        <location evidence="1">Membrane</location>
        <topology evidence="1">Multi-pass membrane protein</topology>
    </subcellularLocation>
</comment>
<evidence type="ECO:0000256" key="6">
    <source>
        <dbReference type="ARBA" id="ARBA00023136"/>
    </source>
</evidence>
<dbReference type="InterPro" id="IPR026030">
    <property type="entry name" value="Pur-cyt_permease_Fcy2/21/22"/>
</dbReference>
<accession>A0A147ERY9</accession>